<gene>
    <name evidence="2" type="ORF">H4O21_03920</name>
</gene>
<reference evidence="2 3" key="1">
    <citation type="submission" date="2020-08" db="EMBL/GenBank/DDBJ databases">
        <title>Oceanospirillum sp. nov. isolated from marine sediment.</title>
        <authorList>
            <person name="Ji X."/>
        </authorList>
    </citation>
    <scope>NUCLEOTIDE SEQUENCE [LARGE SCALE GENOMIC DNA]</scope>
    <source>
        <strain evidence="2 3">D5</strain>
    </source>
</reference>
<organism evidence="2 3">
    <name type="scientific">Oceanospirillum sediminis</name>
    <dbReference type="NCBI Taxonomy" id="2760088"/>
    <lineage>
        <taxon>Bacteria</taxon>
        <taxon>Pseudomonadati</taxon>
        <taxon>Pseudomonadota</taxon>
        <taxon>Gammaproteobacteria</taxon>
        <taxon>Oceanospirillales</taxon>
        <taxon>Oceanospirillaceae</taxon>
        <taxon>Oceanospirillum</taxon>
    </lineage>
</organism>
<evidence type="ECO:0000259" key="1">
    <source>
        <dbReference type="Pfam" id="PF13223"/>
    </source>
</evidence>
<dbReference type="AlphaFoldDB" id="A0A839IMQ6"/>
<dbReference type="Pfam" id="PF13223">
    <property type="entry name" value="DUF4031"/>
    <property type="match status" value="1"/>
</dbReference>
<name>A0A839IMQ6_9GAMM</name>
<comment type="caution">
    <text evidence="2">The sequence shown here is derived from an EMBL/GenBank/DDBJ whole genome shotgun (WGS) entry which is preliminary data.</text>
</comment>
<evidence type="ECO:0000313" key="2">
    <source>
        <dbReference type="EMBL" id="MBB1485757.1"/>
    </source>
</evidence>
<feature type="domain" description="DUF4031" evidence="1">
    <location>
        <begin position="3"/>
        <end position="80"/>
    </location>
</feature>
<dbReference type="Proteomes" id="UP000565262">
    <property type="component" value="Unassembled WGS sequence"/>
</dbReference>
<evidence type="ECO:0000313" key="3">
    <source>
        <dbReference type="Proteomes" id="UP000565262"/>
    </source>
</evidence>
<dbReference type="InterPro" id="IPR025109">
    <property type="entry name" value="DUF4031"/>
</dbReference>
<dbReference type="EMBL" id="JACJFM010000003">
    <property type="protein sequence ID" value="MBB1485757.1"/>
    <property type="molecule type" value="Genomic_DNA"/>
</dbReference>
<sequence>MAVYVDNVRIPWRGRKWCHLVADSTDELHDFARILGLKRAWFQPNASYPHYDITIETREIALRMGAIEGSRKEIIRCARKMKEEMCGVHVQQLSLLL</sequence>
<protein>
    <submittedName>
        <fullName evidence="2">DUF4031 domain-containing protein</fullName>
    </submittedName>
</protein>
<keyword evidence="3" id="KW-1185">Reference proteome</keyword>
<accession>A0A839IMQ6</accession>
<proteinExistence type="predicted"/>